<gene>
    <name evidence="3" type="ORF">C1O66_16425</name>
</gene>
<reference evidence="3 4" key="1">
    <citation type="submission" date="2018-01" db="EMBL/GenBank/DDBJ databases">
        <title>Draft genome sequence of Paucibacter aquatile CR182 isolated from freshwater of the Nakdong River.</title>
        <authorList>
            <person name="Choi A."/>
            <person name="Chung E.J."/>
        </authorList>
    </citation>
    <scope>NUCLEOTIDE SEQUENCE [LARGE SCALE GENOMIC DNA]</scope>
    <source>
        <strain evidence="3 4">CR182</strain>
    </source>
</reference>
<proteinExistence type="predicted"/>
<evidence type="ECO:0000313" key="3">
    <source>
        <dbReference type="EMBL" id="PND38956.1"/>
    </source>
</evidence>
<feature type="region of interest" description="Disordered" evidence="1">
    <location>
        <begin position="167"/>
        <end position="194"/>
    </location>
</feature>
<evidence type="ECO:0000313" key="4">
    <source>
        <dbReference type="Proteomes" id="UP000235916"/>
    </source>
</evidence>
<dbReference type="OrthoDB" id="8673369at2"/>
<name>A0A2N8KZR6_9BURK</name>
<dbReference type="Pfam" id="PF00652">
    <property type="entry name" value="Ricin_B_lectin"/>
    <property type="match status" value="1"/>
</dbReference>
<protein>
    <recommendedName>
        <fullName evidence="2">Ricin B lectin domain-containing protein</fullName>
    </recommendedName>
</protein>
<dbReference type="NCBIfam" id="NF035930">
    <property type="entry name" value="lectin_2"/>
    <property type="match status" value="1"/>
</dbReference>
<feature type="domain" description="Ricin B lectin" evidence="2">
    <location>
        <begin position="188"/>
        <end position="312"/>
    </location>
</feature>
<dbReference type="Gene3D" id="2.80.10.50">
    <property type="match status" value="2"/>
</dbReference>
<dbReference type="CDD" id="cd23418">
    <property type="entry name" value="beta-trefoil_Ricin_XLN-like"/>
    <property type="match status" value="1"/>
</dbReference>
<comment type="caution">
    <text evidence="3">The sequence shown here is derived from an EMBL/GenBank/DDBJ whole genome shotgun (WGS) entry which is preliminary data.</text>
</comment>
<dbReference type="InterPro" id="IPR035992">
    <property type="entry name" value="Ricin_B-like_lectins"/>
</dbReference>
<evidence type="ECO:0000256" key="1">
    <source>
        <dbReference type="SAM" id="MobiDB-lite"/>
    </source>
</evidence>
<accession>A0A2N8KZR6</accession>
<dbReference type="InterPro" id="IPR000772">
    <property type="entry name" value="Ricin_B_lectin"/>
</dbReference>
<dbReference type="PROSITE" id="PS50231">
    <property type="entry name" value="RICIN_B_LECTIN"/>
    <property type="match status" value="1"/>
</dbReference>
<dbReference type="Pfam" id="PF11218">
    <property type="entry name" value="DUF3011"/>
    <property type="match status" value="1"/>
</dbReference>
<organism evidence="3 4">
    <name type="scientific">Kinneretia aquatilis</name>
    <dbReference type="NCBI Taxonomy" id="2070761"/>
    <lineage>
        <taxon>Bacteria</taxon>
        <taxon>Pseudomonadati</taxon>
        <taxon>Pseudomonadota</taxon>
        <taxon>Betaproteobacteria</taxon>
        <taxon>Burkholderiales</taxon>
        <taxon>Sphaerotilaceae</taxon>
        <taxon>Roseateles</taxon>
    </lineage>
</organism>
<dbReference type="Proteomes" id="UP000235916">
    <property type="component" value="Unassembled WGS sequence"/>
</dbReference>
<keyword evidence="4" id="KW-1185">Reference proteome</keyword>
<evidence type="ECO:0000259" key="2">
    <source>
        <dbReference type="SMART" id="SM00458"/>
    </source>
</evidence>
<dbReference type="AlphaFoldDB" id="A0A2N8KZR6"/>
<dbReference type="SUPFAM" id="SSF50370">
    <property type="entry name" value="Ricin B-like lectins"/>
    <property type="match status" value="1"/>
</dbReference>
<sequence length="312" mass="33951">MAETASALRYAPGVACRWQPSSARGETRMSPQHPRRSIVCSLSAFALLAAPVAPAWAAEPRDRGVELKTVELRSSGRYESLRLDEGVRDVELDHQISGACRFNRSWGFDLSNRELWVNDGCSARFKLFGDAINGEDGGRESSGISTGAVVAGVAAVAAIALLASKSGKDKDNNSNNNDGDWQGPDRPQWGSGQIRGKDGLCLDMSGRVERGTEAIVFNCHGGNNQRFSWSNRGELRVGGMCLDVAEGNREDGARVIAWPCSGGVNQRWTRQGSEIRSRMNGKCLDIKEGRARPKQPVLLWSCNGGSNQRWSW</sequence>
<dbReference type="EMBL" id="POSP01000003">
    <property type="protein sequence ID" value="PND38956.1"/>
    <property type="molecule type" value="Genomic_DNA"/>
</dbReference>
<dbReference type="InterPro" id="IPR021381">
    <property type="entry name" value="DUF3011"/>
</dbReference>
<dbReference type="SMART" id="SM00458">
    <property type="entry name" value="RICIN"/>
    <property type="match status" value="1"/>
</dbReference>